<dbReference type="SMART" id="SM00369">
    <property type="entry name" value="LRR_TYP"/>
    <property type="match status" value="4"/>
</dbReference>
<evidence type="ECO:0000259" key="4">
    <source>
        <dbReference type="Pfam" id="PF23598"/>
    </source>
</evidence>
<evidence type="ECO:0000256" key="2">
    <source>
        <dbReference type="ARBA" id="ARBA00022737"/>
    </source>
</evidence>
<dbReference type="SUPFAM" id="SSF52058">
    <property type="entry name" value="L domain-like"/>
    <property type="match status" value="2"/>
</dbReference>
<comment type="caution">
    <text evidence="5">The sequence shown here is derived from an EMBL/GenBank/DDBJ whole genome shotgun (WGS) entry which is preliminary data.</text>
</comment>
<evidence type="ECO:0000259" key="3">
    <source>
        <dbReference type="Pfam" id="PF20160"/>
    </source>
</evidence>
<dbReference type="EMBL" id="JAAGAX010000012">
    <property type="protein sequence ID" value="KAF2297144.1"/>
    <property type="molecule type" value="Genomic_DNA"/>
</dbReference>
<name>A0A6A6L827_HEVBR</name>
<dbReference type="Gene3D" id="3.80.10.10">
    <property type="entry name" value="Ribonuclease Inhibitor"/>
    <property type="match status" value="4"/>
</dbReference>
<feature type="domain" description="Disease resistance R13L4/SHOC-2-like LRR" evidence="4">
    <location>
        <begin position="289"/>
        <end position="383"/>
    </location>
</feature>
<evidence type="ECO:0000256" key="1">
    <source>
        <dbReference type="ARBA" id="ARBA00022614"/>
    </source>
</evidence>
<dbReference type="PANTHER" id="PTHR45752:SF195">
    <property type="entry name" value="LEUCINE-RICH REPEAT (LRR) FAMILY PROTEIN-RELATED"/>
    <property type="match status" value="1"/>
</dbReference>
<feature type="domain" description="Disease resistance R13L4/SHOC-2-like LRR" evidence="4">
    <location>
        <begin position="396"/>
        <end position="530"/>
    </location>
</feature>
<dbReference type="InterPro" id="IPR032675">
    <property type="entry name" value="LRR_dom_sf"/>
</dbReference>
<keyword evidence="2" id="KW-0677">Repeat</keyword>
<evidence type="ECO:0000313" key="6">
    <source>
        <dbReference type="Proteomes" id="UP000467840"/>
    </source>
</evidence>
<dbReference type="InterPro" id="IPR050715">
    <property type="entry name" value="LRR-SigEffector_domain"/>
</dbReference>
<keyword evidence="6" id="KW-1185">Reference proteome</keyword>
<organism evidence="5 6">
    <name type="scientific">Hevea brasiliensis</name>
    <name type="common">Para rubber tree</name>
    <name type="synonym">Siphonia brasiliensis</name>
    <dbReference type="NCBI Taxonomy" id="3981"/>
    <lineage>
        <taxon>Eukaryota</taxon>
        <taxon>Viridiplantae</taxon>
        <taxon>Streptophyta</taxon>
        <taxon>Embryophyta</taxon>
        <taxon>Tracheophyta</taxon>
        <taxon>Spermatophyta</taxon>
        <taxon>Magnoliopsida</taxon>
        <taxon>eudicotyledons</taxon>
        <taxon>Gunneridae</taxon>
        <taxon>Pentapetalae</taxon>
        <taxon>rosids</taxon>
        <taxon>fabids</taxon>
        <taxon>Malpighiales</taxon>
        <taxon>Euphorbiaceae</taxon>
        <taxon>Crotonoideae</taxon>
        <taxon>Micrandreae</taxon>
        <taxon>Hevea</taxon>
    </lineage>
</organism>
<dbReference type="AlphaFoldDB" id="A0A6A6L827"/>
<gene>
    <name evidence="5" type="ORF">GH714_018132</name>
</gene>
<keyword evidence="1" id="KW-0433">Leucine-rich repeat</keyword>
<dbReference type="Pfam" id="PF23598">
    <property type="entry name" value="LRR_14"/>
    <property type="match status" value="2"/>
</dbReference>
<protein>
    <submittedName>
        <fullName evidence="5">Uncharacterized protein</fullName>
    </submittedName>
</protein>
<feature type="domain" description="C-JID" evidence="3">
    <location>
        <begin position="604"/>
        <end position="740"/>
    </location>
</feature>
<proteinExistence type="predicted"/>
<sequence>MLTTIDNKAKKAVEGLFLDISKVGRVYLNDAVFSGMHNLRLLKIYRSFSHLKKEGTGFIFKSNCLKSPNKLSLLDWEEYPFKSLPLNFSMENLVRLRMRNSKVEKLGNGFKCLLKLKSLDLSYSKHLKILPDFAMTTSLEKINLNGCESLIEIPSSIQCLKGLNSLHLSRCKKLRSLPQIPRGINNLCLDNSGVEEWSPSPEQFLDNLQVLNIANCKNLRSLPRIIHCNAFRTVDISFCPNLIMFPHIIENSEVLPSSNGCHVDLDLSECKMVNSLPSSICELKSLESLNLYGCSNLRKLSPLYGLCSLKWLYLDGTALVEIPPYIVSLSSLKELSLSFTPIEELPPSIGCLPSVVWLNLRGCKKLRSLPNSICKLKCLKWLILSGCSNLGESPPLYGLCFLKELRLDGTALVEIPLDIVSLSSLEALLLNDTPIEELPSSIGFCSSLTVLNLAGCERLKSLPNTIFELKCLSSLDLSGCSNLETLPPLYGLSSLQKLFLNGTALVEIPPDTAFLSSLRRLSLKNCNRLQTAVSTSYNAPIKYCEECKIYHYELNFCNCVNLDQNAHGTIMADALRRTKELAIATSLQFQERGRAYGHYFFVSLPGSKIPEWLNCEGPGNSTATLFPPGCFNNMFLGFAFCVILEFKAPVHVHFLDFTCQSNFKSNNGYREANFRFVNWFSETTFESDHVFFWYDGEDTSSLDWLKQNCYIEIEASFNFKATDEKVKVKRCGFHLLHTNDELNNCNPYIWGETNPGFLEQFKETTNANSKRSREDFYSSNINGNQEVETHTKRLRQKSSMEDYFSNAQDGINYDATMVPSSSSCESAPKFYKFL</sequence>
<dbReference type="InterPro" id="IPR003591">
    <property type="entry name" value="Leu-rich_rpt_typical-subtyp"/>
</dbReference>
<dbReference type="Proteomes" id="UP000467840">
    <property type="component" value="Chromosome 18"/>
</dbReference>
<dbReference type="InterPro" id="IPR045344">
    <property type="entry name" value="C-JID"/>
</dbReference>
<evidence type="ECO:0000313" key="5">
    <source>
        <dbReference type="EMBL" id="KAF2297144.1"/>
    </source>
</evidence>
<dbReference type="Pfam" id="PF20160">
    <property type="entry name" value="C-JID"/>
    <property type="match status" value="1"/>
</dbReference>
<dbReference type="InterPro" id="IPR055414">
    <property type="entry name" value="LRR_R13L4/SHOC2-like"/>
</dbReference>
<dbReference type="PANTHER" id="PTHR45752">
    <property type="entry name" value="LEUCINE-RICH REPEAT-CONTAINING"/>
    <property type="match status" value="1"/>
</dbReference>
<reference evidence="5 6" key="1">
    <citation type="journal article" date="2020" name="Mol. Plant">
        <title>The Chromosome-Based Rubber Tree Genome Provides New Insights into Spurge Genome Evolution and Rubber Biosynthesis.</title>
        <authorList>
            <person name="Liu J."/>
            <person name="Shi C."/>
            <person name="Shi C.C."/>
            <person name="Li W."/>
            <person name="Zhang Q.J."/>
            <person name="Zhang Y."/>
            <person name="Li K."/>
            <person name="Lu H.F."/>
            <person name="Shi C."/>
            <person name="Zhu S.T."/>
            <person name="Xiao Z.Y."/>
            <person name="Nan H."/>
            <person name="Yue Y."/>
            <person name="Zhu X.G."/>
            <person name="Wu Y."/>
            <person name="Hong X.N."/>
            <person name="Fan G.Y."/>
            <person name="Tong Y."/>
            <person name="Zhang D."/>
            <person name="Mao C.L."/>
            <person name="Liu Y.L."/>
            <person name="Hao S.J."/>
            <person name="Liu W.Q."/>
            <person name="Lv M.Q."/>
            <person name="Zhang H.B."/>
            <person name="Liu Y."/>
            <person name="Hu-Tang G.R."/>
            <person name="Wang J.P."/>
            <person name="Wang J.H."/>
            <person name="Sun Y.H."/>
            <person name="Ni S.B."/>
            <person name="Chen W.B."/>
            <person name="Zhang X.C."/>
            <person name="Jiao Y.N."/>
            <person name="Eichler E.E."/>
            <person name="Li G.H."/>
            <person name="Liu X."/>
            <person name="Gao L.Z."/>
        </authorList>
    </citation>
    <scope>NUCLEOTIDE SEQUENCE [LARGE SCALE GENOMIC DNA]</scope>
    <source>
        <strain evidence="6">cv. GT1</strain>
        <tissue evidence="5">Leaf</tissue>
    </source>
</reference>
<accession>A0A6A6L827</accession>